<comment type="caution">
    <text evidence="3">The sequence shown here is derived from an EMBL/GenBank/DDBJ whole genome shotgun (WGS) entry which is preliminary data.</text>
</comment>
<feature type="compositionally biased region" description="Basic and acidic residues" evidence="1">
    <location>
        <begin position="248"/>
        <end position="269"/>
    </location>
</feature>
<feature type="compositionally biased region" description="Low complexity" evidence="1">
    <location>
        <begin position="125"/>
        <end position="135"/>
    </location>
</feature>
<protein>
    <submittedName>
        <fullName evidence="3">Uncharacterized protein</fullName>
    </submittedName>
</protein>
<dbReference type="EMBL" id="JAZHXJ010000040">
    <property type="protein sequence ID" value="KAL1879698.1"/>
    <property type="molecule type" value="Genomic_DNA"/>
</dbReference>
<keyword evidence="2" id="KW-0732">Signal</keyword>
<accession>A0ABR3XUL9</accession>
<sequence length="269" mass="29983">MRPILFALPLLAAAPLAQSTVHHDSGHNRVVHSFKWQRAIPYDGSDPMGAEVTCRAERTFHATQYKLRDLQNPSSPWAPAMLNFLGWHPYPGSWDGVDAAGDDREYVIMEYTDVPLPAGNQNGDSVSPSSSVPESKATMQAGEASAAVPDEDKVVIFAAAALYEILPLWVAKGSPCEADFMDLSRYSSYVRDKAVVAWPVEHEVQPGKDGTNNLTFKILALSLAETDHGRAWREMWEKLNTQVRRQARKEQREQRRAARGQVDRAKDEL</sequence>
<feature type="region of interest" description="Disordered" evidence="1">
    <location>
        <begin position="246"/>
        <end position="269"/>
    </location>
</feature>
<organism evidence="3 4">
    <name type="scientific">Phialemonium thermophilum</name>
    <dbReference type="NCBI Taxonomy" id="223376"/>
    <lineage>
        <taxon>Eukaryota</taxon>
        <taxon>Fungi</taxon>
        <taxon>Dikarya</taxon>
        <taxon>Ascomycota</taxon>
        <taxon>Pezizomycotina</taxon>
        <taxon>Sordariomycetes</taxon>
        <taxon>Sordariomycetidae</taxon>
        <taxon>Cephalothecales</taxon>
        <taxon>Cephalothecaceae</taxon>
        <taxon>Phialemonium</taxon>
    </lineage>
</organism>
<dbReference type="Proteomes" id="UP001586593">
    <property type="component" value="Unassembled WGS sequence"/>
</dbReference>
<evidence type="ECO:0000313" key="4">
    <source>
        <dbReference type="Proteomes" id="UP001586593"/>
    </source>
</evidence>
<evidence type="ECO:0000256" key="2">
    <source>
        <dbReference type="SAM" id="SignalP"/>
    </source>
</evidence>
<feature type="chain" id="PRO_5046855624" evidence="2">
    <location>
        <begin position="20"/>
        <end position="269"/>
    </location>
</feature>
<proteinExistence type="predicted"/>
<name>A0ABR3XUL9_9PEZI</name>
<feature type="region of interest" description="Disordered" evidence="1">
    <location>
        <begin position="118"/>
        <end position="144"/>
    </location>
</feature>
<keyword evidence="4" id="KW-1185">Reference proteome</keyword>
<gene>
    <name evidence="3" type="ORF">VTK73DRAFT_6873</name>
</gene>
<evidence type="ECO:0000256" key="1">
    <source>
        <dbReference type="SAM" id="MobiDB-lite"/>
    </source>
</evidence>
<evidence type="ECO:0000313" key="3">
    <source>
        <dbReference type="EMBL" id="KAL1879698.1"/>
    </source>
</evidence>
<feature type="signal peptide" evidence="2">
    <location>
        <begin position="1"/>
        <end position="19"/>
    </location>
</feature>
<reference evidence="3 4" key="1">
    <citation type="journal article" date="2024" name="Commun. Biol.">
        <title>Comparative genomic analysis of thermophilic fungi reveals convergent evolutionary adaptations and gene losses.</title>
        <authorList>
            <person name="Steindorff A.S."/>
            <person name="Aguilar-Pontes M.V."/>
            <person name="Robinson A.J."/>
            <person name="Andreopoulos B."/>
            <person name="LaButti K."/>
            <person name="Kuo A."/>
            <person name="Mondo S."/>
            <person name="Riley R."/>
            <person name="Otillar R."/>
            <person name="Haridas S."/>
            <person name="Lipzen A."/>
            <person name="Grimwood J."/>
            <person name="Schmutz J."/>
            <person name="Clum A."/>
            <person name="Reid I.D."/>
            <person name="Moisan M.C."/>
            <person name="Butler G."/>
            <person name="Nguyen T.T.M."/>
            <person name="Dewar K."/>
            <person name="Conant G."/>
            <person name="Drula E."/>
            <person name="Henrissat B."/>
            <person name="Hansel C."/>
            <person name="Singer S."/>
            <person name="Hutchinson M.I."/>
            <person name="de Vries R.P."/>
            <person name="Natvig D.O."/>
            <person name="Powell A.J."/>
            <person name="Tsang A."/>
            <person name="Grigoriev I.V."/>
        </authorList>
    </citation>
    <scope>NUCLEOTIDE SEQUENCE [LARGE SCALE GENOMIC DNA]</scope>
    <source>
        <strain evidence="3 4">ATCC 24622</strain>
    </source>
</reference>